<reference evidence="2 3" key="1">
    <citation type="submission" date="2014-10" db="EMBL/GenBank/DDBJ databases">
        <title>Genome sequence of Micropolyspora internatus JCM3315.</title>
        <authorList>
            <person name="Shin S.-K."/>
            <person name="Yi H."/>
        </authorList>
    </citation>
    <scope>NUCLEOTIDE SEQUENCE [LARGE SCALE GENOMIC DNA]</scope>
    <source>
        <strain evidence="2 3">JCM 3315</strain>
    </source>
</reference>
<dbReference type="Proteomes" id="UP000030848">
    <property type="component" value="Unassembled WGS sequence"/>
</dbReference>
<dbReference type="OrthoDB" id="458118at2"/>
<dbReference type="RefSeq" id="WP_052136196.1">
    <property type="nucleotide sequence ID" value="NZ_FOWS01000005.1"/>
</dbReference>
<evidence type="ECO:0000313" key="2">
    <source>
        <dbReference type="EMBL" id="KHF45392.1"/>
    </source>
</evidence>
<organism evidence="2 3">
    <name type="scientific">Saccharomonospora viridis</name>
    <dbReference type="NCBI Taxonomy" id="1852"/>
    <lineage>
        <taxon>Bacteria</taxon>
        <taxon>Bacillati</taxon>
        <taxon>Actinomycetota</taxon>
        <taxon>Actinomycetes</taxon>
        <taxon>Pseudonocardiales</taxon>
        <taxon>Pseudonocardiaceae</taxon>
        <taxon>Saccharomonospora</taxon>
    </lineage>
</organism>
<name>A0A837DDH1_9PSEU</name>
<proteinExistence type="predicted"/>
<dbReference type="AlphaFoldDB" id="A0A837DDH1"/>
<evidence type="ECO:0000313" key="3">
    <source>
        <dbReference type="Proteomes" id="UP000030848"/>
    </source>
</evidence>
<dbReference type="Gene3D" id="3.40.1580.10">
    <property type="entry name" value="SMI1/KNR4-like"/>
    <property type="match status" value="1"/>
</dbReference>
<dbReference type="Pfam" id="PF09346">
    <property type="entry name" value="SMI1_KNR4"/>
    <property type="match status" value="1"/>
</dbReference>
<comment type="caution">
    <text evidence="2">The sequence shown here is derived from an EMBL/GenBank/DDBJ whole genome shotgun (WGS) entry which is preliminary data.</text>
</comment>
<protein>
    <submittedName>
        <fullName evidence="2">Glucan biosynthesis protein</fullName>
    </submittedName>
</protein>
<dbReference type="SUPFAM" id="SSF160631">
    <property type="entry name" value="SMI1/KNR4-like"/>
    <property type="match status" value="1"/>
</dbReference>
<dbReference type="InterPro" id="IPR037883">
    <property type="entry name" value="Knr4/Smi1-like_sf"/>
</dbReference>
<accession>A0A837DDH1</accession>
<feature type="domain" description="Knr4/Smi1-like" evidence="1">
    <location>
        <begin position="233"/>
        <end position="333"/>
    </location>
</feature>
<dbReference type="SMART" id="SM00860">
    <property type="entry name" value="SMI1_KNR4"/>
    <property type="match status" value="1"/>
</dbReference>
<dbReference type="InterPro" id="IPR018958">
    <property type="entry name" value="Knr4/Smi1-like_dom"/>
</dbReference>
<evidence type="ECO:0000259" key="1">
    <source>
        <dbReference type="SMART" id="SM00860"/>
    </source>
</evidence>
<sequence length="351" mass="37585">MIPGTTSPSGDGGEGFVEAAVHTVLTAADDEVDVTVGQAALLLACANADSASEHVVRQWRRATGRPVTRLVPDALTARAWAMLFAARGVTPDWAGELPPLDLDAEEHAHRQHLAGVRRRPGVEATLAELAAQAEERAEAGDVPGAREAVATWARVARDTPRPDMATLAGCRRVAVLLTEGALALPESWVHAYADSLVAALHTRYPVDAMGSSWPELIDEILHLRGMPDTAPPPASNEALAEAERRLGVVLPDSYRRFLLTCDGLPADVVFPRLLSVSELTTRTTEDGVGVEVVIAEPSVLLLRPTSGEVLEHDPVFGVSVHRDIRALLEYHRRLLEASTGAVDHLDDTGAW</sequence>
<gene>
    <name evidence="2" type="ORF">MINT15_06090</name>
</gene>
<dbReference type="EMBL" id="JRZE01000002">
    <property type="protein sequence ID" value="KHF45392.1"/>
    <property type="molecule type" value="Genomic_DNA"/>
</dbReference>